<proteinExistence type="inferred from homology"/>
<evidence type="ECO:0000313" key="10">
    <source>
        <dbReference type="EMBL" id="KAF7495962.1"/>
    </source>
</evidence>
<evidence type="ECO:0000256" key="9">
    <source>
        <dbReference type="RuleBase" id="RU368017"/>
    </source>
</evidence>
<evidence type="ECO:0000256" key="3">
    <source>
        <dbReference type="ARBA" id="ARBA00022547"/>
    </source>
</evidence>
<name>A0A131ZVK0_SARSC</name>
<dbReference type="EMBL" id="WVUK01000043">
    <property type="protein sequence ID" value="KAF7495962.1"/>
    <property type="molecule type" value="Genomic_DNA"/>
</dbReference>
<comment type="subcellular location">
    <subcellularLocation>
        <location evidence="9">Mitochondrion</location>
    </subcellularLocation>
    <subcellularLocation>
        <location evidence="9">Mitochondrion inner membrane</location>
    </subcellularLocation>
</comment>
<dbReference type="PANTHER" id="PTHR12733">
    <property type="entry name" value="MITOCHONDRIAL ATP SYNTHASE B CHAIN"/>
    <property type="match status" value="1"/>
</dbReference>
<dbReference type="OrthoDB" id="67388at2759"/>
<comment type="similarity">
    <text evidence="1 9">Belongs to the eukaryotic ATPase B chain family.</text>
</comment>
<dbReference type="Proteomes" id="UP000616769">
    <property type="component" value="Unassembled WGS sequence"/>
</dbReference>
<evidence type="ECO:0000313" key="11">
    <source>
        <dbReference type="EMBL" id="KPM02687.1"/>
    </source>
</evidence>
<dbReference type="Proteomes" id="UP000070412">
    <property type="component" value="Unassembled WGS sequence"/>
</dbReference>
<reference evidence="12" key="4">
    <citation type="submission" date="2022-06" db="UniProtKB">
        <authorList>
            <consortium name="EnsemblMetazoa"/>
        </authorList>
    </citation>
    <scope>IDENTIFICATION</scope>
</reference>
<keyword evidence="7 9" id="KW-0496">Mitochondrion</keyword>
<keyword evidence="2 9" id="KW-0813">Transport</keyword>
<keyword evidence="3 9" id="KW-0138">CF(0)</keyword>
<evidence type="ECO:0000256" key="6">
    <source>
        <dbReference type="ARBA" id="ARBA00023065"/>
    </source>
</evidence>
<dbReference type="SUPFAM" id="SSF161060">
    <property type="entry name" value="ATP synthase B chain-like"/>
    <property type="match status" value="1"/>
</dbReference>
<dbReference type="AlphaFoldDB" id="A0A131ZVK0"/>
<reference evidence="11 14" key="1">
    <citation type="journal article" date="2015" name="Parasit. Vectors">
        <title>Draft genome of the scabies mite.</title>
        <authorList>
            <person name="Rider S.D.Jr."/>
            <person name="Morgan M.S."/>
            <person name="Arlian L.G."/>
        </authorList>
    </citation>
    <scope>NUCLEOTIDE SEQUENCE [LARGE SCALE GENOMIC DNA]</scope>
    <source>
        <strain evidence="11">Arlian Lab</strain>
    </source>
</reference>
<dbReference type="PANTHER" id="PTHR12733:SF3">
    <property type="entry name" value="ATP SYNTHASE F(0) COMPLEX SUBUNIT B1, MITOCHONDRIAL"/>
    <property type="match status" value="1"/>
</dbReference>
<keyword evidence="13" id="KW-1185">Reference proteome</keyword>
<protein>
    <recommendedName>
        <fullName evidence="9">ATP synthase subunit b</fullName>
    </recommendedName>
</protein>
<dbReference type="InterPro" id="IPR008688">
    <property type="entry name" value="ATP_synth_Bsub_B/MI25"/>
</dbReference>
<dbReference type="Gene3D" id="1.20.5.2210">
    <property type="match status" value="1"/>
</dbReference>
<evidence type="ECO:0000256" key="8">
    <source>
        <dbReference type="ARBA" id="ARBA00023136"/>
    </source>
</evidence>
<evidence type="ECO:0000256" key="1">
    <source>
        <dbReference type="ARBA" id="ARBA00007479"/>
    </source>
</evidence>
<reference evidence="13" key="2">
    <citation type="journal article" date="2020" name="PLoS Negl. Trop. Dis.">
        <title>High-quality nuclear genome for Sarcoptes scabiei-A critical resource for a neglected parasite.</title>
        <authorList>
            <person name="Korhonen P.K."/>
            <person name="Gasser R.B."/>
            <person name="Ma G."/>
            <person name="Wang T."/>
            <person name="Stroehlein A.J."/>
            <person name="Young N.D."/>
            <person name="Ang C.S."/>
            <person name="Fernando D.D."/>
            <person name="Lu H.C."/>
            <person name="Taylor S."/>
            <person name="Reynolds S.L."/>
            <person name="Mofiz E."/>
            <person name="Najaraj S.H."/>
            <person name="Gowda H."/>
            <person name="Madugundu A."/>
            <person name="Renuse S."/>
            <person name="Holt D."/>
            <person name="Pandey A."/>
            <person name="Papenfuss A.T."/>
            <person name="Fischer K."/>
        </authorList>
    </citation>
    <scope>NUCLEOTIDE SEQUENCE [LARGE SCALE GENOMIC DNA]</scope>
</reference>
<organism evidence="11 14">
    <name type="scientific">Sarcoptes scabiei</name>
    <name type="common">Itch mite</name>
    <name type="synonym">Acarus scabiei</name>
    <dbReference type="NCBI Taxonomy" id="52283"/>
    <lineage>
        <taxon>Eukaryota</taxon>
        <taxon>Metazoa</taxon>
        <taxon>Ecdysozoa</taxon>
        <taxon>Arthropoda</taxon>
        <taxon>Chelicerata</taxon>
        <taxon>Arachnida</taxon>
        <taxon>Acari</taxon>
        <taxon>Acariformes</taxon>
        <taxon>Sarcoptiformes</taxon>
        <taxon>Astigmata</taxon>
        <taxon>Psoroptidia</taxon>
        <taxon>Sarcoptoidea</taxon>
        <taxon>Sarcoptidae</taxon>
        <taxon>Sarcoptinae</taxon>
        <taxon>Sarcoptes</taxon>
    </lineage>
</organism>
<dbReference type="OMA" id="PEEWFTF"/>
<evidence type="ECO:0000256" key="4">
    <source>
        <dbReference type="ARBA" id="ARBA00022781"/>
    </source>
</evidence>
<accession>A0A131ZVK0</accession>
<evidence type="ECO:0000313" key="12">
    <source>
        <dbReference type="EnsemblMetazoa" id="KAF7495962.1"/>
    </source>
</evidence>
<evidence type="ECO:0000256" key="5">
    <source>
        <dbReference type="ARBA" id="ARBA00022792"/>
    </source>
</evidence>
<sequence>MLSKKFFLAARAIKKSDASISILRQQIRGVSGRNPPPLPVLVEEASQNTDYNPKVDGSLEEVLNIRFGPNMPTIHDDKSERRDLINFPRPVQPDFPEPCRLGIIPDSWFQAFYNKTGVTGPYCFLYGFLTFLISKEWLIIEHEILVGFEATIIMIILAKMFGKNIRQKFGKEIDDVNQAWDDWQKGMIKFLNEMIASEEQTRDSSQHLKVLFDAKRENIALQLESEFRKRQMEAYQEVRRRLDFLVAKEEVEQQFKQKYMVDWIIENVAKSITPTQEKDALKITLNELKKLSATAKL</sequence>
<keyword evidence="4 9" id="KW-0375">Hydrogen ion transport</keyword>
<dbReference type="VEuPathDB" id="VectorBase:SSCA008652"/>
<dbReference type="Pfam" id="PF05405">
    <property type="entry name" value="Mt_ATP-synt_B"/>
    <property type="match status" value="1"/>
</dbReference>
<comment type="function">
    <text evidence="9">Subunit b, of the mitochondrial membrane ATP synthase complex (F(1)F(0) ATP synthase or Complex V) that produces ATP from ADP in the presence of a proton gradient across the membrane which is generated by electron transport complexes of the respiratory chain. ATP synthase complex consist of a soluble F(1) head domain - the catalytic core - and a membrane F(1) domain - the membrane proton channel. These two domains are linked by a central stalk rotating inside the F(1) region and a stationary peripheral stalk. During catalysis, ATP synthesis in the catalytic domain of F(1) is coupled via a rotary mechanism of the central stalk subunits to proton translocation. In vivo, can only synthesize ATP although its ATP hydrolase activity can be activated artificially in vitro. Part of the complex F(0) domain. Part of the complex F(0) domain and the peripheric stalk, which acts as a stator to hold the catalytic alpha(3)beta(3) subcomplex and subunit a/ATP6 static relative to the rotary elements.</text>
</comment>
<keyword evidence="5 9" id="KW-0999">Mitochondrion inner membrane</keyword>
<comment type="subunit">
    <text evidence="9">F-type ATPases have 2 components, CF(1) - the catalytic core - and CF(0) - the membrane proton channel. CF(1) and CF(0) have multiple subunits.</text>
</comment>
<keyword evidence="8 9" id="KW-0472">Membrane</keyword>
<keyword evidence="6 9" id="KW-0406">Ion transport</keyword>
<dbReference type="InterPro" id="IPR013837">
    <property type="entry name" value="ATP_synth_F0_suB"/>
</dbReference>
<gene>
    <name evidence="11" type="ORF">QR98_0011050</name>
    <name evidence="10" type="ORF">SSS_5444</name>
</gene>
<dbReference type="EnsemblMetazoa" id="SSS_5444s_mrna">
    <property type="protein sequence ID" value="KAF7495962.1"/>
    <property type="gene ID" value="SSS_5444"/>
</dbReference>
<dbReference type="GO" id="GO:0046933">
    <property type="term" value="F:proton-transporting ATP synthase activity, rotational mechanism"/>
    <property type="evidence" value="ECO:0007669"/>
    <property type="project" value="TreeGrafter"/>
</dbReference>
<evidence type="ECO:0000313" key="14">
    <source>
        <dbReference type="Proteomes" id="UP000616769"/>
    </source>
</evidence>
<evidence type="ECO:0000256" key="2">
    <source>
        <dbReference type="ARBA" id="ARBA00022448"/>
    </source>
</evidence>
<reference evidence="10" key="3">
    <citation type="submission" date="2020-01" db="EMBL/GenBank/DDBJ databases">
        <authorList>
            <person name="Korhonen P.K.K."/>
            <person name="Guangxu M.G."/>
            <person name="Wang T.W."/>
            <person name="Stroehlein A.J.S."/>
            <person name="Young N.D."/>
            <person name="Ang C.-S.A."/>
            <person name="Fernando D.W.F."/>
            <person name="Lu H.L."/>
            <person name="Taylor S.T."/>
            <person name="Ehtesham M.E.M."/>
            <person name="Najaraj S.H.N."/>
            <person name="Harsha G.H.G."/>
            <person name="Madugundu A.M."/>
            <person name="Renuse S.R."/>
            <person name="Holt D.H."/>
            <person name="Pandey A.P."/>
            <person name="Papenfuss A.P."/>
            <person name="Gasser R.B.G."/>
            <person name="Fischer K.F."/>
        </authorList>
    </citation>
    <scope>NUCLEOTIDE SEQUENCE</scope>
    <source>
        <strain evidence="10">SSS_KF_BRIS2020</strain>
    </source>
</reference>
<evidence type="ECO:0000313" key="13">
    <source>
        <dbReference type="Proteomes" id="UP000070412"/>
    </source>
</evidence>
<evidence type="ECO:0000256" key="7">
    <source>
        <dbReference type="ARBA" id="ARBA00023128"/>
    </source>
</evidence>
<dbReference type="EMBL" id="JXLN01002640">
    <property type="protein sequence ID" value="KPM02687.1"/>
    <property type="molecule type" value="Genomic_DNA"/>
</dbReference>
<dbReference type="GO" id="GO:0045259">
    <property type="term" value="C:proton-transporting ATP synthase complex"/>
    <property type="evidence" value="ECO:0007669"/>
    <property type="project" value="UniProtKB-KW"/>
</dbReference>
<dbReference type="GO" id="GO:0005743">
    <property type="term" value="C:mitochondrial inner membrane"/>
    <property type="evidence" value="ECO:0007669"/>
    <property type="project" value="UniProtKB-SubCell"/>
</dbReference>